<feature type="compositionally biased region" description="Basic residues" evidence="1">
    <location>
        <begin position="65"/>
        <end position="75"/>
    </location>
</feature>
<reference evidence="2" key="1">
    <citation type="journal article" date="2020" name="Stud. Mycol.">
        <title>101 Dothideomycetes genomes: a test case for predicting lifestyles and emergence of pathogens.</title>
        <authorList>
            <person name="Haridas S."/>
            <person name="Albert R."/>
            <person name="Binder M."/>
            <person name="Bloem J."/>
            <person name="Labutti K."/>
            <person name="Salamov A."/>
            <person name="Andreopoulos B."/>
            <person name="Baker S."/>
            <person name="Barry K."/>
            <person name="Bills G."/>
            <person name="Bluhm B."/>
            <person name="Cannon C."/>
            <person name="Castanera R."/>
            <person name="Culley D."/>
            <person name="Daum C."/>
            <person name="Ezra D."/>
            <person name="Gonzalez J."/>
            <person name="Henrissat B."/>
            <person name="Kuo A."/>
            <person name="Liang C."/>
            <person name="Lipzen A."/>
            <person name="Lutzoni F."/>
            <person name="Magnuson J."/>
            <person name="Mondo S."/>
            <person name="Nolan M."/>
            <person name="Ohm R."/>
            <person name="Pangilinan J."/>
            <person name="Park H.-J."/>
            <person name="Ramirez L."/>
            <person name="Alfaro M."/>
            <person name="Sun H."/>
            <person name="Tritt A."/>
            <person name="Yoshinaga Y."/>
            <person name="Zwiers L.-H."/>
            <person name="Turgeon B."/>
            <person name="Goodwin S."/>
            <person name="Spatafora J."/>
            <person name="Crous P."/>
            <person name="Grigoriev I."/>
        </authorList>
    </citation>
    <scope>NUCLEOTIDE SEQUENCE</scope>
    <source>
        <strain evidence="2">CBS 207.26</strain>
    </source>
</reference>
<feature type="compositionally biased region" description="Basic residues" evidence="1">
    <location>
        <begin position="247"/>
        <end position="259"/>
    </location>
</feature>
<sequence>MSLGRKRARGEIFEEEEDDSDSEEAKYVNAWKREMNRWRTEDVQKTEETIDRYEARLKGIDAQRARKVLMKKKSKSHSDDGDTSDSDSDSDAESLSSLEDAEMKAHAEWARNLEEYKRLNGSRNHFAGPPLSTCHRSEILPCRAYIMGHRIMGERAGTPGQRRRKKVEQIDDDDEDDEDCEGLNDEGNHGDGADHEDSDEEGDNSEGPDHDDAKGVGDGESAEEMNDEVFNGEEEHQSNTKTDKSSATKRRKTTRKKTRAHGCIASVAHLAAERKEILIRLRNMGLNTADIYFKIRESLETNRRWSGFGISSAPHQLMTLNGERSRANGRIGGF</sequence>
<dbReference type="EMBL" id="ML994648">
    <property type="protein sequence ID" value="KAF2182347.1"/>
    <property type="molecule type" value="Genomic_DNA"/>
</dbReference>
<feature type="region of interest" description="Disordered" evidence="1">
    <location>
        <begin position="153"/>
        <end position="259"/>
    </location>
</feature>
<gene>
    <name evidence="2" type="ORF">K469DRAFT_690823</name>
</gene>
<feature type="compositionally biased region" description="Basic and acidic residues" evidence="1">
    <location>
        <begin position="186"/>
        <end position="195"/>
    </location>
</feature>
<name>A0A6A6DRU7_9PEZI</name>
<dbReference type="AlphaFoldDB" id="A0A6A6DRU7"/>
<protein>
    <submittedName>
        <fullName evidence="2">Uncharacterized protein</fullName>
    </submittedName>
</protein>
<organism evidence="2 3">
    <name type="scientific">Zopfia rhizophila CBS 207.26</name>
    <dbReference type="NCBI Taxonomy" id="1314779"/>
    <lineage>
        <taxon>Eukaryota</taxon>
        <taxon>Fungi</taxon>
        <taxon>Dikarya</taxon>
        <taxon>Ascomycota</taxon>
        <taxon>Pezizomycotina</taxon>
        <taxon>Dothideomycetes</taxon>
        <taxon>Dothideomycetes incertae sedis</taxon>
        <taxon>Zopfiaceae</taxon>
        <taxon>Zopfia</taxon>
    </lineage>
</organism>
<feature type="compositionally biased region" description="Acidic residues" evidence="1">
    <location>
        <begin position="13"/>
        <end position="22"/>
    </location>
</feature>
<feature type="compositionally biased region" description="Acidic residues" evidence="1">
    <location>
        <begin position="170"/>
        <end position="184"/>
    </location>
</feature>
<feature type="compositionally biased region" description="Acidic residues" evidence="1">
    <location>
        <begin position="81"/>
        <end position="92"/>
    </location>
</feature>
<evidence type="ECO:0000256" key="1">
    <source>
        <dbReference type="SAM" id="MobiDB-lite"/>
    </source>
</evidence>
<evidence type="ECO:0000313" key="2">
    <source>
        <dbReference type="EMBL" id="KAF2182347.1"/>
    </source>
</evidence>
<feature type="region of interest" description="Disordered" evidence="1">
    <location>
        <begin position="1"/>
        <end position="24"/>
    </location>
</feature>
<proteinExistence type="predicted"/>
<accession>A0A6A6DRU7</accession>
<evidence type="ECO:0000313" key="3">
    <source>
        <dbReference type="Proteomes" id="UP000800200"/>
    </source>
</evidence>
<feature type="compositionally biased region" description="Acidic residues" evidence="1">
    <location>
        <begin position="220"/>
        <end position="232"/>
    </location>
</feature>
<feature type="compositionally biased region" description="Basic and acidic residues" evidence="1">
    <location>
        <begin position="207"/>
        <end position="217"/>
    </location>
</feature>
<keyword evidence="3" id="KW-1185">Reference proteome</keyword>
<dbReference type="Proteomes" id="UP000800200">
    <property type="component" value="Unassembled WGS sequence"/>
</dbReference>
<feature type="region of interest" description="Disordered" evidence="1">
    <location>
        <begin position="64"/>
        <end position="103"/>
    </location>
</feature>
<feature type="compositionally biased region" description="Basic and acidic residues" evidence="1">
    <location>
        <begin position="233"/>
        <end position="246"/>
    </location>
</feature>
<feature type="compositionally biased region" description="Acidic residues" evidence="1">
    <location>
        <begin position="196"/>
        <end position="206"/>
    </location>
</feature>